<keyword evidence="2" id="KW-0285">Flavoprotein</keyword>
<dbReference type="RefSeq" id="WP_005600676.1">
    <property type="nucleotide sequence ID" value="NZ_GG663519.1"/>
</dbReference>
<dbReference type="SUPFAM" id="SSF160996">
    <property type="entry name" value="HI0933 insert domain-like"/>
    <property type="match status" value="1"/>
</dbReference>
<evidence type="ECO:0000256" key="2">
    <source>
        <dbReference type="ARBA" id="ARBA00022630"/>
    </source>
</evidence>
<sequence>MSKVIIIGGGAAGMMAAISAAENGNDVHLYEKNEKLGKKIYITGKGRCNVTNGCDVEELFEHIVTNKKFMYSSIYTFDNIRVQEFFENAGCPLKTERGNRVFPVSDKSYDVINALERSMKKYKVDINLFSDVTDLIIEDNVVKGIVVDGKKIYGDKVIVATGGYSYQSTGSTGEGHRLAAKYGHNVTKCSPALVPFNVKEEDVKELQGLSLRNCSIAIYDGNRKLYDDFGELLFTHFGVSGPTVLSASSYVNDIIKKKELKLIIDLKPALDEQTLDERIRRDFDENINKNFANSLDRLFPKSLIPVIIRRSLIASDKKVNEITREERKNLLNTIKRFEFTLTGLRGFNEAIITHGGINVKDIDSSTMESKIIKNLYFAGEMIDVDAVTGGFNLQIAWSTGYLAGLSV</sequence>
<dbReference type="PANTHER" id="PTHR42887:SF2">
    <property type="entry name" value="OS12G0638800 PROTEIN"/>
    <property type="match status" value="1"/>
</dbReference>
<dbReference type="AlphaFoldDB" id="D4RWQ8"/>
<protein>
    <submittedName>
        <fullName evidence="6">Flavoprotein family protein</fullName>
    </submittedName>
</protein>
<dbReference type="InterPro" id="IPR004792">
    <property type="entry name" value="BaiN-like"/>
</dbReference>
<dbReference type="HOGENOM" id="CLU_025174_3_1_9"/>
<proteinExistence type="predicted"/>
<comment type="caution">
    <text evidence="6">The sequence shown here is derived from an EMBL/GenBank/DDBJ whole genome shotgun (WGS) entry which is preliminary data.</text>
</comment>
<dbReference type="PRINTS" id="PR00368">
    <property type="entry name" value="FADPNR"/>
</dbReference>
<dbReference type="eggNOG" id="COG2081">
    <property type="taxonomic scope" value="Bacteria"/>
</dbReference>
<keyword evidence="7" id="KW-1185">Reference proteome</keyword>
<dbReference type="NCBIfam" id="TIGR00275">
    <property type="entry name" value="aminoacetone oxidase family FAD-binding enzyme"/>
    <property type="match status" value="1"/>
</dbReference>
<dbReference type="PANTHER" id="PTHR42887">
    <property type="entry name" value="OS12G0638800 PROTEIN"/>
    <property type="match status" value="1"/>
</dbReference>
<dbReference type="Proteomes" id="UP000006238">
    <property type="component" value="Unassembled WGS sequence"/>
</dbReference>
<evidence type="ECO:0000313" key="7">
    <source>
        <dbReference type="Proteomes" id="UP000006238"/>
    </source>
</evidence>
<evidence type="ECO:0000256" key="1">
    <source>
        <dbReference type="ARBA" id="ARBA00001974"/>
    </source>
</evidence>
<accession>D4RWQ8</accession>
<reference evidence="6 7" key="1">
    <citation type="submission" date="2010-02" db="EMBL/GenBank/DDBJ databases">
        <authorList>
            <person name="Weinstock G."/>
            <person name="Sodergren E."/>
            <person name="Clifton S."/>
            <person name="Fulton L."/>
            <person name="Fulton B."/>
            <person name="Courtney L."/>
            <person name="Fronick C."/>
            <person name="Harrison M."/>
            <person name="Strong C."/>
            <person name="Farmer C."/>
            <person name="Delahaunty K."/>
            <person name="Markovic C."/>
            <person name="Hall O."/>
            <person name="Minx P."/>
            <person name="Tomlinson C."/>
            <person name="Mitreva M."/>
            <person name="Nelson J."/>
            <person name="Hou S."/>
            <person name="Wollam A."/>
            <person name="Pepin K.H."/>
            <person name="Johnson M."/>
            <person name="Bhonagiri V."/>
            <person name="Zhang X."/>
            <person name="Suruliraj S."/>
            <person name="Warren W."/>
            <person name="Chinwalla A."/>
            <person name="Mardis E.R."/>
            <person name="Wilson R.K."/>
        </authorList>
    </citation>
    <scope>NUCLEOTIDE SEQUENCE [LARGE SCALE GENOMIC DNA]</scope>
    <source>
        <strain evidence="6 7">DSM 2876</strain>
    </source>
</reference>
<dbReference type="EMBL" id="ABWN01000017">
    <property type="protein sequence ID" value="EFF69582.1"/>
    <property type="molecule type" value="Genomic_DNA"/>
</dbReference>
<feature type="domain" description="RsdA/BaiN/AoA(So)-like Rossmann fold-like" evidence="4">
    <location>
        <begin position="3"/>
        <end position="404"/>
    </location>
</feature>
<dbReference type="Gene3D" id="1.10.8.260">
    <property type="entry name" value="HI0933 insert domain-like"/>
    <property type="match status" value="1"/>
</dbReference>
<organism evidence="6 7">
    <name type="scientific">Eshraghiella crossota DSM 2876</name>
    <dbReference type="NCBI Taxonomy" id="511680"/>
    <lineage>
        <taxon>Bacteria</taxon>
        <taxon>Bacillati</taxon>
        <taxon>Bacillota</taxon>
        <taxon>Clostridia</taxon>
        <taxon>Lachnospirales</taxon>
        <taxon>Lachnospiraceae</taxon>
        <taxon>Eshraghiella</taxon>
    </lineage>
</organism>
<dbReference type="Pfam" id="PF22780">
    <property type="entry name" value="HI0933_like_1st"/>
    <property type="match status" value="1"/>
</dbReference>
<name>D4RWQ8_9FIRM</name>
<feature type="domain" description="RsdA/BaiN/AoA(So)-like insert" evidence="5">
    <location>
        <begin position="191"/>
        <end position="352"/>
    </location>
</feature>
<gene>
    <name evidence="6" type="ORF">BUTYVIB_00095</name>
</gene>
<evidence type="ECO:0000256" key="3">
    <source>
        <dbReference type="ARBA" id="ARBA00022827"/>
    </source>
</evidence>
<evidence type="ECO:0000259" key="4">
    <source>
        <dbReference type="Pfam" id="PF03486"/>
    </source>
</evidence>
<dbReference type="Pfam" id="PF03486">
    <property type="entry name" value="HI0933_like"/>
    <property type="match status" value="1"/>
</dbReference>
<dbReference type="Gene3D" id="2.40.30.10">
    <property type="entry name" value="Translation factors"/>
    <property type="match status" value="1"/>
</dbReference>
<dbReference type="Gene3D" id="3.50.50.60">
    <property type="entry name" value="FAD/NAD(P)-binding domain"/>
    <property type="match status" value="1"/>
</dbReference>
<dbReference type="SUPFAM" id="SSF51905">
    <property type="entry name" value="FAD/NAD(P)-binding domain"/>
    <property type="match status" value="1"/>
</dbReference>
<dbReference type="STRING" id="45851.BHV86_06260"/>
<dbReference type="PRINTS" id="PR00411">
    <property type="entry name" value="PNDRDTASEI"/>
</dbReference>
<dbReference type="InterPro" id="IPR036188">
    <property type="entry name" value="FAD/NAD-bd_sf"/>
</dbReference>
<dbReference type="InterPro" id="IPR023166">
    <property type="entry name" value="BaiN-like_dom_sf"/>
</dbReference>
<dbReference type="GeneID" id="98918463"/>
<keyword evidence="3" id="KW-0274">FAD</keyword>
<dbReference type="InterPro" id="IPR055178">
    <property type="entry name" value="RsdA/BaiN/AoA(So)-like_dom"/>
</dbReference>
<evidence type="ECO:0000259" key="5">
    <source>
        <dbReference type="Pfam" id="PF22780"/>
    </source>
</evidence>
<evidence type="ECO:0000313" key="6">
    <source>
        <dbReference type="EMBL" id="EFF69582.1"/>
    </source>
</evidence>
<comment type="cofactor">
    <cofactor evidence="1">
        <name>FAD</name>
        <dbReference type="ChEBI" id="CHEBI:57692"/>
    </cofactor>
</comment>
<dbReference type="InterPro" id="IPR057661">
    <property type="entry name" value="RsdA/BaiN/AoA(So)_Rossmann"/>
</dbReference>